<comment type="subunit">
    <text evidence="2">Homodimer.</text>
</comment>
<dbReference type="PROSITE" id="PS50808">
    <property type="entry name" value="ZF_BED"/>
    <property type="match status" value="1"/>
</dbReference>
<keyword evidence="6" id="KW-0238">DNA-binding</keyword>
<dbReference type="Pfam" id="PF14372">
    <property type="entry name" value="hAT-like_RNase-H"/>
    <property type="match status" value="1"/>
</dbReference>
<protein>
    <recommendedName>
        <fullName evidence="10">BED-type domain-containing protein</fullName>
    </recommendedName>
</protein>
<reference evidence="11" key="1">
    <citation type="journal article" date="2023" name="bioRxiv">
        <title>Improved chromosome-level genome assembly for marigold (Tagetes erecta).</title>
        <authorList>
            <person name="Jiang F."/>
            <person name="Yuan L."/>
            <person name="Wang S."/>
            <person name="Wang H."/>
            <person name="Xu D."/>
            <person name="Wang A."/>
            <person name="Fan W."/>
        </authorList>
    </citation>
    <scope>NUCLEOTIDE SEQUENCE</scope>
    <source>
        <strain evidence="11">WSJ</strain>
        <tissue evidence="11">Leaf</tissue>
    </source>
</reference>
<dbReference type="SUPFAM" id="SSF53098">
    <property type="entry name" value="Ribonuclease H-like"/>
    <property type="match status" value="1"/>
</dbReference>
<dbReference type="InterPro" id="IPR008906">
    <property type="entry name" value="HATC_C_dom"/>
</dbReference>
<proteinExistence type="predicted"/>
<feature type="domain" description="BED-type" evidence="10">
    <location>
        <begin position="29"/>
        <end position="85"/>
    </location>
</feature>
<dbReference type="Pfam" id="PF02892">
    <property type="entry name" value="zf-BED"/>
    <property type="match status" value="1"/>
</dbReference>
<dbReference type="InterPro" id="IPR003656">
    <property type="entry name" value="Znf_BED"/>
</dbReference>
<evidence type="ECO:0000259" key="10">
    <source>
        <dbReference type="PROSITE" id="PS50808"/>
    </source>
</evidence>
<dbReference type="Proteomes" id="UP001229421">
    <property type="component" value="Unassembled WGS sequence"/>
</dbReference>
<keyword evidence="4 8" id="KW-0863">Zinc-finger</keyword>
<evidence type="ECO:0000256" key="8">
    <source>
        <dbReference type="PROSITE-ProRule" id="PRU00027"/>
    </source>
</evidence>
<keyword evidence="5" id="KW-0862">Zinc</keyword>
<dbReference type="Pfam" id="PF05699">
    <property type="entry name" value="Dimer_Tnp_hAT"/>
    <property type="match status" value="1"/>
</dbReference>
<dbReference type="SMART" id="SM00614">
    <property type="entry name" value="ZnF_BED"/>
    <property type="match status" value="1"/>
</dbReference>
<dbReference type="InterPro" id="IPR012337">
    <property type="entry name" value="RNaseH-like_sf"/>
</dbReference>
<dbReference type="PANTHER" id="PTHR23272:SF184">
    <property type="entry name" value="OS03G0311250 PROTEIN"/>
    <property type="match status" value="1"/>
</dbReference>
<dbReference type="PANTHER" id="PTHR23272">
    <property type="entry name" value="BED FINGER-RELATED"/>
    <property type="match status" value="1"/>
</dbReference>
<dbReference type="InterPro" id="IPR036236">
    <property type="entry name" value="Znf_C2H2_sf"/>
</dbReference>
<dbReference type="AlphaFoldDB" id="A0AAD8P5S0"/>
<dbReference type="SUPFAM" id="SSF57667">
    <property type="entry name" value="beta-beta-alpha zinc fingers"/>
    <property type="match status" value="1"/>
</dbReference>
<comment type="subcellular location">
    <subcellularLocation>
        <location evidence="1">Nucleus</location>
    </subcellularLocation>
</comment>
<dbReference type="InterPro" id="IPR025525">
    <property type="entry name" value="hAT-like_transposase_RNase-H"/>
</dbReference>
<comment type="caution">
    <text evidence="11">The sequence shown here is derived from an EMBL/GenBank/DDBJ whole genome shotgun (WGS) entry which is preliminary data.</text>
</comment>
<evidence type="ECO:0000256" key="9">
    <source>
        <dbReference type="SAM" id="MobiDB-lite"/>
    </source>
</evidence>
<dbReference type="GO" id="GO:0005634">
    <property type="term" value="C:nucleus"/>
    <property type="evidence" value="ECO:0007669"/>
    <property type="project" value="UniProtKB-SubCell"/>
</dbReference>
<keyword evidence="12" id="KW-1185">Reference proteome</keyword>
<feature type="region of interest" description="Disordered" evidence="9">
    <location>
        <begin position="1"/>
        <end position="30"/>
    </location>
</feature>
<dbReference type="GO" id="GO:0003677">
    <property type="term" value="F:DNA binding"/>
    <property type="evidence" value="ECO:0007669"/>
    <property type="project" value="UniProtKB-KW"/>
</dbReference>
<keyword evidence="3" id="KW-0479">Metal-binding</keyword>
<evidence type="ECO:0000256" key="5">
    <source>
        <dbReference type="ARBA" id="ARBA00022833"/>
    </source>
</evidence>
<feature type="compositionally biased region" description="Polar residues" evidence="9">
    <location>
        <begin position="1"/>
        <end position="23"/>
    </location>
</feature>
<evidence type="ECO:0000256" key="1">
    <source>
        <dbReference type="ARBA" id="ARBA00004123"/>
    </source>
</evidence>
<evidence type="ECO:0000313" key="11">
    <source>
        <dbReference type="EMBL" id="KAK1434583.1"/>
    </source>
</evidence>
<dbReference type="EMBL" id="JAUHHV010000001">
    <property type="protein sequence ID" value="KAK1434583.1"/>
    <property type="molecule type" value="Genomic_DNA"/>
</dbReference>
<dbReference type="GO" id="GO:0008270">
    <property type="term" value="F:zinc ion binding"/>
    <property type="evidence" value="ECO:0007669"/>
    <property type="project" value="UniProtKB-KW"/>
</dbReference>
<evidence type="ECO:0000313" key="12">
    <source>
        <dbReference type="Proteomes" id="UP001229421"/>
    </source>
</evidence>
<sequence length="407" mass="45918">MSMEGDSNASNLKSAGSNSQPVKQSRKYKPRSEVWKHFTRYIDKDGKDRARCNYCTIDYACDSKSSGTSNMRSHVPKCEANPANNSTTQSQLAFTTEKNAETGDSKVSLQSFRLDQKKVSGTKYITSNTYLDSISCIDSVLKQCQSTDDADLKNMAKSMTTKFNKYWGDIKKFNLLVFIASLFDPRTKLVYLRVNLHGMYGKENGDTICKLCEDALLEIFNDYKRIHSDHHTTKASSSSSKSVNEEPSSFNLFGNVDDTFKALRERRMAEVKRQKVELGVTEDSKTELDRYLNEEIEGDDAWFESENFTVLGWWKMRSPAFPILSLLARDILAIPISTVASESTFSTGGRVLDTFRSSLTPKTVEALICCQDWIRGSGVDVNVEENIENLEKLEEVILLEVIMLQPA</sequence>
<evidence type="ECO:0000256" key="6">
    <source>
        <dbReference type="ARBA" id="ARBA00023125"/>
    </source>
</evidence>
<gene>
    <name evidence="11" type="ORF">QVD17_00330</name>
</gene>
<evidence type="ECO:0000256" key="7">
    <source>
        <dbReference type="ARBA" id="ARBA00023242"/>
    </source>
</evidence>
<keyword evidence="7" id="KW-0539">Nucleus</keyword>
<evidence type="ECO:0000256" key="3">
    <source>
        <dbReference type="ARBA" id="ARBA00022723"/>
    </source>
</evidence>
<accession>A0AAD8P5S0</accession>
<evidence type="ECO:0000256" key="4">
    <source>
        <dbReference type="ARBA" id="ARBA00022771"/>
    </source>
</evidence>
<evidence type="ECO:0000256" key="2">
    <source>
        <dbReference type="ARBA" id="ARBA00011738"/>
    </source>
</evidence>
<name>A0AAD8P5S0_TARER</name>
<dbReference type="GO" id="GO:0046983">
    <property type="term" value="F:protein dimerization activity"/>
    <property type="evidence" value="ECO:0007669"/>
    <property type="project" value="InterPro"/>
</dbReference>
<organism evidence="11 12">
    <name type="scientific">Tagetes erecta</name>
    <name type="common">African marigold</name>
    <dbReference type="NCBI Taxonomy" id="13708"/>
    <lineage>
        <taxon>Eukaryota</taxon>
        <taxon>Viridiplantae</taxon>
        <taxon>Streptophyta</taxon>
        <taxon>Embryophyta</taxon>
        <taxon>Tracheophyta</taxon>
        <taxon>Spermatophyta</taxon>
        <taxon>Magnoliopsida</taxon>
        <taxon>eudicotyledons</taxon>
        <taxon>Gunneridae</taxon>
        <taxon>Pentapetalae</taxon>
        <taxon>asterids</taxon>
        <taxon>campanulids</taxon>
        <taxon>Asterales</taxon>
        <taxon>Asteraceae</taxon>
        <taxon>Asteroideae</taxon>
        <taxon>Heliantheae alliance</taxon>
        <taxon>Tageteae</taxon>
        <taxon>Tagetes</taxon>
    </lineage>
</organism>